<dbReference type="GO" id="GO:0005829">
    <property type="term" value="C:cytosol"/>
    <property type="evidence" value="ECO:0007669"/>
    <property type="project" value="TreeGrafter"/>
</dbReference>
<dbReference type="Gene3D" id="3.40.50.1580">
    <property type="entry name" value="Nucleoside phosphorylase domain"/>
    <property type="match status" value="1"/>
</dbReference>
<dbReference type="SUPFAM" id="SSF53167">
    <property type="entry name" value="Purine and uridine phosphorylases"/>
    <property type="match status" value="1"/>
</dbReference>
<proteinExistence type="predicted"/>
<sequence length="284" mass="31468">MSCENNNYTRTPPDLNFPLLTTRGNVDNNAYRWSSEEIQKQLYSTDILLISDDDAFIACYSHMKQVKRAYSKKLGMVDFGRFGDDNDEYVKVALMRRSNGASDTQTAVTNAAGILCPKVALLVGICEAMKPEKAKRGDVVISARLADVVSNTANPVSRNMAKLNLYAADGWNPPLKDTTNFEVDVHRQALMLSVPDVIKYCGRQLEDLKNLFPDAIAIEIGGIGLYKAAHDLKMEWTIIRGVSTLAGESDSAEVAKLWKRFASAMAASVVHNMFKSPVVLETWH</sequence>
<dbReference type="GO" id="GO:0008930">
    <property type="term" value="F:methylthioadenosine nucleosidase activity"/>
    <property type="evidence" value="ECO:0007669"/>
    <property type="project" value="TreeGrafter"/>
</dbReference>
<evidence type="ECO:0000313" key="1">
    <source>
        <dbReference type="EMBL" id="CAB4010171.1"/>
    </source>
</evidence>
<reference evidence="1" key="1">
    <citation type="submission" date="2020-04" db="EMBL/GenBank/DDBJ databases">
        <authorList>
            <person name="Alioto T."/>
            <person name="Alioto T."/>
            <person name="Gomez Garrido J."/>
        </authorList>
    </citation>
    <scope>NUCLEOTIDE SEQUENCE</scope>
    <source>
        <strain evidence="1">A484AB</strain>
    </source>
</reference>
<dbReference type="EMBL" id="CACRXK020006699">
    <property type="protein sequence ID" value="CAB4010171.1"/>
    <property type="molecule type" value="Genomic_DNA"/>
</dbReference>
<accession>A0A6S7IXF8</accession>
<gene>
    <name evidence="1" type="ORF">PACLA_8A012462</name>
</gene>
<dbReference type="OrthoDB" id="5956464at2759"/>
<organism evidence="1 2">
    <name type="scientific">Paramuricea clavata</name>
    <name type="common">Red gorgonian</name>
    <name type="synonym">Violescent sea-whip</name>
    <dbReference type="NCBI Taxonomy" id="317549"/>
    <lineage>
        <taxon>Eukaryota</taxon>
        <taxon>Metazoa</taxon>
        <taxon>Cnidaria</taxon>
        <taxon>Anthozoa</taxon>
        <taxon>Octocorallia</taxon>
        <taxon>Malacalcyonacea</taxon>
        <taxon>Plexauridae</taxon>
        <taxon>Paramuricea</taxon>
    </lineage>
</organism>
<dbReference type="AlphaFoldDB" id="A0A6S7IXF8"/>
<dbReference type="PANTHER" id="PTHR46832:SF1">
    <property type="entry name" value="5'-METHYLTHIOADENOSINE_S-ADENOSYLHOMOCYSTEINE NUCLEOSIDASE"/>
    <property type="match status" value="1"/>
</dbReference>
<keyword evidence="2" id="KW-1185">Reference proteome</keyword>
<dbReference type="GO" id="GO:0019284">
    <property type="term" value="P:L-methionine salvage from S-adenosylmethionine"/>
    <property type="evidence" value="ECO:0007669"/>
    <property type="project" value="TreeGrafter"/>
</dbReference>
<comment type="caution">
    <text evidence="1">The sequence shown here is derived from an EMBL/GenBank/DDBJ whole genome shotgun (WGS) entry which is preliminary data.</text>
</comment>
<evidence type="ECO:0000313" key="2">
    <source>
        <dbReference type="Proteomes" id="UP001152795"/>
    </source>
</evidence>
<dbReference type="InterPro" id="IPR035994">
    <property type="entry name" value="Nucleoside_phosphorylase_sf"/>
</dbReference>
<dbReference type="PANTHER" id="PTHR46832">
    <property type="entry name" value="5'-METHYLTHIOADENOSINE/S-ADENOSYLHOMOCYSTEINE NUCLEOSIDASE"/>
    <property type="match status" value="1"/>
</dbReference>
<dbReference type="GO" id="GO:0008782">
    <property type="term" value="F:adenosylhomocysteine nucleosidase activity"/>
    <property type="evidence" value="ECO:0007669"/>
    <property type="project" value="TreeGrafter"/>
</dbReference>
<dbReference type="Proteomes" id="UP001152795">
    <property type="component" value="Unassembled WGS sequence"/>
</dbReference>
<protein>
    <submittedName>
        <fullName evidence="1">NLRC3-like isoform X1</fullName>
    </submittedName>
</protein>
<name>A0A6S7IXF8_PARCT</name>
<dbReference type="GO" id="GO:0009116">
    <property type="term" value="P:nucleoside metabolic process"/>
    <property type="evidence" value="ECO:0007669"/>
    <property type="project" value="InterPro"/>
</dbReference>